<feature type="transmembrane region" description="Helical" evidence="3">
    <location>
        <begin position="502"/>
        <end position="520"/>
    </location>
</feature>
<reference evidence="5" key="1">
    <citation type="submission" date="2020-07" db="EMBL/GenBank/DDBJ databases">
        <title>Multicomponent nature underlies the extraordinary mechanical properties of spider dragline silk.</title>
        <authorList>
            <person name="Kono N."/>
            <person name="Nakamura H."/>
            <person name="Mori M."/>
            <person name="Yoshida Y."/>
            <person name="Ohtoshi R."/>
            <person name="Malay A.D."/>
            <person name="Moran D.A.P."/>
            <person name="Tomita M."/>
            <person name="Numata K."/>
            <person name="Arakawa K."/>
        </authorList>
    </citation>
    <scope>NUCLEOTIDE SEQUENCE</scope>
</reference>
<dbReference type="GO" id="GO:0016020">
    <property type="term" value="C:membrane"/>
    <property type="evidence" value="ECO:0007669"/>
    <property type="project" value="UniProtKB-SubCell"/>
</dbReference>
<dbReference type="InterPro" id="IPR050327">
    <property type="entry name" value="Proton-linked_MCT"/>
</dbReference>
<feature type="region of interest" description="Disordered" evidence="2">
    <location>
        <begin position="1"/>
        <end position="32"/>
    </location>
</feature>
<feature type="compositionally biased region" description="Polar residues" evidence="2">
    <location>
        <begin position="19"/>
        <end position="30"/>
    </location>
</feature>
<feature type="transmembrane region" description="Helical" evidence="3">
    <location>
        <begin position="107"/>
        <end position="127"/>
    </location>
</feature>
<feature type="domain" description="Major facilitator superfamily (MFS) profile" evidence="4">
    <location>
        <begin position="434"/>
        <end position="632"/>
    </location>
</feature>
<feature type="compositionally biased region" description="Basic and acidic residues" evidence="2">
    <location>
        <begin position="1"/>
        <end position="18"/>
    </location>
</feature>
<dbReference type="Pfam" id="PF07690">
    <property type="entry name" value="MFS_1"/>
    <property type="match status" value="2"/>
</dbReference>
<feature type="region of interest" description="Disordered" evidence="2">
    <location>
        <begin position="326"/>
        <end position="347"/>
    </location>
</feature>
<dbReference type="AlphaFoldDB" id="A0A8X6LMM6"/>
<dbReference type="InterPro" id="IPR011701">
    <property type="entry name" value="MFS"/>
</dbReference>
<evidence type="ECO:0000256" key="2">
    <source>
        <dbReference type="SAM" id="MobiDB-lite"/>
    </source>
</evidence>
<name>A0A8X6LMM6_TRICU</name>
<keyword evidence="6" id="KW-1185">Reference proteome</keyword>
<protein>
    <submittedName>
        <fullName evidence="5">Monocarboxylate transporter 5</fullName>
    </submittedName>
</protein>
<keyword evidence="3" id="KW-0812">Transmembrane</keyword>
<dbReference type="Gene3D" id="1.20.1250.20">
    <property type="entry name" value="MFS general substrate transporter like domains"/>
    <property type="match status" value="2"/>
</dbReference>
<dbReference type="InterPro" id="IPR036259">
    <property type="entry name" value="MFS_trans_sf"/>
</dbReference>
<dbReference type="GO" id="GO:0008028">
    <property type="term" value="F:monocarboxylic acid transmembrane transporter activity"/>
    <property type="evidence" value="ECO:0007669"/>
    <property type="project" value="TreeGrafter"/>
</dbReference>
<feature type="transmembrane region" description="Helical" evidence="3">
    <location>
        <begin position="558"/>
        <end position="579"/>
    </location>
</feature>
<dbReference type="PANTHER" id="PTHR11360:SF303">
    <property type="entry name" value="MAJOR FACILITATOR SUPERFAMILY (MFS) PROFILE DOMAIN-CONTAINING PROTEIN"/>
    <property type="match status" value="1"/>
</dbReference>
<evidence type="ECO:0000256" key="1">
    <source>
        <dbReference type="ARBA" id="ARBA00004141"/>
    </source>
</evidence>
<evidence type="ECO:0000256" key="3">
    <source>
        <dbReference type="SAM" id="Phobius"/>
    </source>
</evidence>
<feature type="transmembrane region" description="Helical" evidence="3">
    <location>
        <begin position="526"/>
        <end position="546"/>
    </location>
</feature>
<keyword evidence="3" id="KW-1133">Transmembrane helix</keyword>
<dbReference type="PROSITE" id="PS50850">
    <property type="entry name" value="MFS"/>
    <property type="match status" value="1"/>
</dbReference>
<feature type="transmembrane region" description="Helical" evidence="3">
    <location>
        <begin position="197"/>
        <end position="216"/>
    </location>
</feature>
<dbReference type="OrthoDB" id="5667at2759"/>
<dbReference type="PANTHER" id="PTHR11360">
    <property type="entry name" value="MONOCARBOXYLATE TRANSPORTER"/>
    <property type="match status" value="1"/>
</dbReference>
<evidence type="ECO:0000313" key="6">
    <source>
        <dbReference type="Proteomes" id="UP000887116"/>
    </source>
</evidence>
<comment type="caution">
    <text evidence="5">The sequence shown here is derived from an EMBL/GenBank/DDBJ whole genome shotgun (WGS) entry which is preliminary data.</text>
</comment>
<sequence length="632" mass="71308">MSQNNSEREPLLPRHDTESTGANGTDNTSRPEIPDGRRSWVVAAACFVILFVVGGLGRLFALVYVELIKTFDVSRKSAALPISIHLAVKNLSGPLVSLLGQKIGLRAIVVLGAFISAFSIGACYFAKSIGTIVILWGLVNGIGTSLSTTMIPVRIDQYFRKYKATAMGISFVGGCCGSLIFPLLLGPVIHNQGIKAYFLASFFTVIILIIPAGLILRKPRWMRRNLQSPNVEIVETARTDHREYPEGRYPNILRLHEYKELTIKALRNIIPVNEDLEQFEHVPVEAWRNLEHHIWPELEKLFDRFQAYLERGNSLDNRSFAITERRASSDQRLGNGAQHQPSLETEISEAPKDHFPDLVMLKLKTMTIKKINDISFACLHENVHHLLRVATECRKLYHLIIYLNEIEEATPAVEINTQENFTTRSSFEICKNVLFHFVCLSRAAHFFTCISVMTTIVDFMMDRGLSELDGEYAIMALAVGDSIGRICTGWITDYGWLSVQKLVMFVMIILSLVTFSFPFLHNIPTIFTVLIFFGICQGALFIRHPILATKYTRPHEHSTAIGFLNFFAGLVAFGIPSYIGAFRDNLGSYDLMFYINSAITALIAIPWIFEPYFLRYLRTEETPGTNREPESV</sequence>
<feature type="transmembrane region" description="Helical" evidence="3">
    <location>
        <begin position="591"/>
        <end position="609"/>
    </location>
</feature>
<keyword evidence="3" id="KW-0472">Membrane</keyword>
<dbReference type="EMBL" id="BMAO01017192">
    <property type="protein sequence ID" value="GFR13972.1"/>
    <property type="molecule type" value="Genomic_DNA"/>
</dbReference>
<comment type="subcellular location">
    <subcellularLocation>
        <location evidence="1">Membrane</location>
        <topology evidence="1">Multi-pass membrane protein</topology>
    </subcellularLocation>
</comment>
<feature type="transmembrane region" description="Helical" evidence="3">
    <location>
        <begin position="133"/>
        <end position="153"/>
    </location>
</feature>
<feature type="transmembrane region" description="Helical" evidence="3">
    <location>
        <begin position="40"/>
        <end position="65"/>
    </location>
</feature>
<proteinExistence type="predicted"/>
<dbReference type="SUPFAM" id="SSF103473">
    <property type="entry name" value="MFS general substrate transporter"/>
    <property type="match status" value="1"/>
</dbReference>
<dbReference type="InterPro" id="IPR020846">
    <property type="entry name" value="MFS_dom"/>
</dbReference>
<evidence type="ECO:0000259" key="4">
    <source>
        <dbReference type="PROSITE" id="PS50850"/>
    </source>
</evidence>
<organism evidence="5 6">
    <name type="scientific">Trichonephila clavata</name>
    <name type="common">Joro spider</name>
    <name type="synonym">Nephila clavata</name>
    <dbReference type="NCBI Taxonomy" id="2740835"/>
    <lineage>
        <taxon>Eukaryota</taxon>
        <taxon>Metazoa</taxon>
        <taxon>Ecdysozoa</taxon>
        <taxon>Arthropoda</taxon>
        <taxon>Chelicerata</taxon>
        <taxon>Arachnida</taxon>
        <taxon>Araneae</taxon>
        <taxon>Araneomorphae</taxon>
        <taxon>Entelegynae</taxon>
        <taxon>Araneoidea</taxon>
        <taxon>Nephilidae</taxon>
        <taxon>Trichonephila</taxon>
    </lineage>
</organism>
<accession>A0A8X6LMM6</accession>
<feature type="transmembrane region" description="Helical" evidence="3">
    <location>
        <begin position="165"/>
        <end position="185"/>
    </location>
</feature>
<gene>
    <name evidence="5" type="primary">NCL1_22065</name>
    <name evidence="5" type="ORF">TNCT_726711</name>
</gene>
<evidence type="ECO:0000313" key="5">
    <source>
        <dbReference type="EMBL" id="GFR13972.1"/>
    </source>
</evidence>
<dbReference type="Proteomes" id="UP000887116">
    <property type="component" value="Unassembled WGS sequence"/>
</dbReference>